<evidence type="ECO:0000256" key="1">
    <source>
        <dbReference type="SAM" id="MobiDB-lite"/>
    </source>
</evidence>
<name>A0A926WI74_9NOST</name>
<feature type="compositionally biased region" description="Polar residues" evidence="1">
    <location>
        <begin position="1"/>
        <end position="10"/>
    </location>
</feature>
<feature type="compositionally biased region" description="Polar residues" evidence="1">
    <location>
        <begin position="159"/>
        <end position="175"/>
    </location>
</feature>
<dbReference type="RefSeq" id="WP_190562084.1">
    <property type="nucleotide sequence ID" value="NZ_JACJQU010000010.1"/>
</dbReference>
<dbReference type="EMBL" id="JACJQU010000010">
    <property type="protein sequence ID" value="MBD2295059.1"/>
    <property type="molecule type" value="Genomic_DNA"/>
</dbReference>
<feature type="region of interest" description="Disordered" evidence="1">
    <location>
        <begin position="147"/>
        <end position="175"/>
    </location>
</feature>
<proteinExistence type="predicted"/>
<organism evidence="2 3">
    <name type="scientific">Anabaena sphaerica FACHB-251</name>
    <dbReference type="NCBI Taxonomy" id="2692883"/>
    <lineage>
        <taxon>Bacteria</taxon>
        <taxon>Bacillati</taxon>
        <taxon>Cyanobacteriota</taxon>
        <taxon>Cyanophyceae</taxon>
        <taxon>Nostocales</taxon>
        <taxon>Nostocaceae</taxon>
        <taxon>Anabaena</taxon>
    </lineage>
</organism>
<keyword evidence="3" id="KW-1185">Reference proteome</keyword>
<comment type="caution">
    <text evidence="2">The sequence shown here is derived from an EMBL/GenBank/DDBJ whole genome shotgun (WGS) entry which is preliminary data.</text>
</comment>
<sequence>MTNKKQGKNNGNHRERSTNGKGRLPQEPDTDKQYKDLNYRFRAYSNTSDGKLITYLQQGNGLSTTKEMILQALRMCWLPLAYKAQEDAGISEQELRQVGLMCCHALEQHLTYLRIELGLPLRSSDALPIPLSTMTNPQTLAAMFGLDAGDSSSHEDTTNKNQDSTNSNSGSESQIIDSDYFIPGKGSFHDDNDDMFADI</sequence>
<feature type="compositionally biased region" description="Basic and acidic residues" evidence="1">
    <location>
        <begin position="12"/>
        <end position="32"/>
    </location>
</feature>
<accession>A0A926WI74</accession>
<gene>
    <name evidence="2" type="ORF">H6G06_16610</name>
</gene>
<reference evidence="3" key="1">
    <citation type="journal article" date="2020" name="ISME J.">
        <title>Comparative genomics reveals insights into cyanobacterial evolution and habitat adaptation.</title>
        <authorList>
            <person name="Chen M.Y."/>
            <person name="Teng W.K."/>
            <person name="Zhao L."/>
            <person name="Hu C.X."/>
            <person name="Zhou Y.K."/>
            <person name="Han B.P."/>
            <person name="Song L.R."/>
            <person name="Shu W.S."/>
        </authorList>
    </citation>
    <scope>NUCLEOTIDE SEQUENCE [LARGE SCALE GENOMIC DNA]</scope>
    <source>
        <strain evidence="3">FACHB-251</strain>
    </source>
</reference>
<dbReference type="Proteomes" id="UP000662185">
    <property type="component" value="Unassembled WGS sequence"/>
</dbReference>
<dbReference type="AlphaFoldDB" id="A0A926WI74"/>
<feature type="region of interest" description="Disordered" evidence="1">
    <location>
        <begin position="1"/>
        <end position="32"/>
    </location>
</feature>
<protein>
    <submittedName>
        <fullName evidence="2">Uncharacterized protein</fullName>
    </submittedName>
</protein>
<evidence type="ECO:0000313" key="3">
    <source>
        <dbReference type="Proteomes" id="UP000662185"/>
    </source>
</evidence>
<evidence type="ECO:0000313" key="2">
    <source>
        <dbReference type="EMBL" id="MBD2295059.1"/>
    </source>
</evidence>